<keyword evidence="3" id="KW-1185">Reference proteome</keyword>
<sequence length="380" mass="41517">MSANGTPDPPALGCLITDLRTSHGWSQSRLATELGQVAGHDTVNREQVSRWENGKRTPAAFWLRHLATVLQVPIEILERARVDRRNFLTAAAGTAIAPMVASDLIEEGFAAALGVKHPSVEDWEEAVETYGRDYMTQGAAEIQKRLSADLVVLQQQLDAPCMWATAAKLATLYAKTFPGSDGAKAVTWYRHAATFADRSGDETTRVWVRGRAAIALGYEGAALGVADTLASQALEMDDKPSLGRVNAVMGRAHVRALRGDHQGARSLIDEGRRAFDQAGSDDAESDYAIPWWRFNVFASLLAARMGDEQLADDVQTEAARNLPESLPRFKTHLEMHRGLMLTRVGDRDGGTAHARAALEELPPEKHSLTLRMLMEEIEAA</sequence>
<dbReference type="CDD" id="cd00093">
    <property type="entry name" value="HTH_XRE"/>
    <property type="match status" value="1"/>
</dbReference>
<evidence type="ECO:0000313" key="2">
    <source>
        <dbReference type="EMBL" id="MBB6001325.1"/>
    </source>
</evidence>
<dbReference type="EMBL" id="JACHLY010000002">
    <property type="protein sequence ID" value="MBB6001325.1"/>
    <property type="molecule type" value="Genomic_DNA"/>
</dbReference>
<reference evidence="2 3" key="1">
    <citation type="submission" date="2020-08" db="EMBL/GenBank/DDBJ databases">
        <title>Sequencing the genomes of 1000 actinobacteria strains.</title>
        <authorList>
            <person name="Klenk H.-P."/>
        </authorList>
    </citation>
    <scope>NUCLEOTIDE SEQUENCE [LARGE SCALE GENOMIC DNA]</scope>
    <source>
        <strain evidence="2 3">DSM 44593</strain>
    </source>
</reference>
<evidence type="ECO:0000313" key="3">
    <source>
        <dbReference type="Proteomes" id="UP000578077"/>
    </source>
</evidence>
<comment type="caution">
    <text evidence="2">The sequence shown here is derived from an EMBL/GenBank/DDBJ whole genome shotgun (WGS) entry which is preliminary data.</text>
</comment>
<feature type="domain" description="HTH cro/C1-type" evidence="1">
    <location>
        <begin position="16"/>
        <end position="77"/>
    </location>
</feature>
<dbReference type="Proteomes" id="UP000578077">
    <property type="component" value="Unassembled WGS sequence"/>
</dbReference>
<dbReference type="Pfam" id="PF01381">
    <property type="entry name" value="HTH_3"/>
    <property type="match status" value="1"/>
</dbReference>
<protein>
    <submittedName>
        <fullName evidence="2">Transcriptional regulator with XRE-family HTH domain</fullName>
    </submittedName>
</protein>
<dbReference type="SMART" id="SM00530">
    <property type="entry name" value="HTH_XRE"/>
    <property type="match status" value="1"/>
</dbReference>
<gene>
    <name evidence="2" type="ORF">HNR25_005154</name>
</gene>
<evidence type="ECO:0000259" key="1">
    <source>
        <dbReference type="PROSITE" id="PS50943"/>
    </source>
</evidence>
<dbReference type="InterPro" id="IPR010982">
    <property type="entry name" value="Lambda_DNA-bd_dom_sf"/>
</dbReference>
<dbReference type="InterPro" id="IPR001387">
    <property type="entry name" value="Cro/C1-type_HTH"/>
</dbReference>
<dbReference type="SUPFAM" id="SSF47413">
    <property type="entry name" value="lambda repressor-like DNA-binding domains"/>
    <property type="match status" value="1"/>
</dbReference>
<dbReference type="PROSITE" id="PS50943">
    <property type="entry name" value="HTH_CROC1"/>
    <property type="match status" value="1"/>
</dbReference>
<name>A0A841EDW1_9ACTN</name>
<accession>A0A841EDW1</accession>
<dbReference type="Gene3D" id="1.10.260.40">
    <property type="entry name" value="lambda repressor-like DNA-binding domains"/>
    <property type="match status" value="1"/>
</dbReference>
<proteinExistence type="predicted"/>
<dbReference type="AlphaFoldDB" id="A0A841EDW1"/>
<dbReference type="RefSeq" id="WP_184640516.1">
    <property type="nucleotide sequence ID" value="NZ_BAABKT010000035.1"/>
</dbReference>
<organism evidence="2 3">
    <name type="scientific">Streptomonospora salina</name>
    <dbReference type="NCBI Taxonomy" id="104205"/>
    <lineage>
        <taxon>Bacteria</taxon>
        <taxon>Bacillati</taxon>
        <taxon>Actinomycetota</taxon>
        <taxon>Actinomycetes</taxon>
        <taxon>Streptosporangiales</taxon>
        <taxon>Nocardiopsidaceae</taxon>
        <taxon>Streptomonospora</taxon>
    </lineage>
</organism>
<dbReference type="GO" id="GO:0003677">
    <property type="term" value="F:DNA binding"/>
    <property type="evidence" value="ECO:0007669"/>
    <property type="project" value="InterPro"/>
</dbReference>